<dbReference type="OrthoDB" id="6616959at2759"/>
<keyword evidence="3" id="KW-1185">Reference proteome</keyword>
<dbReference type="Pfam" id="PF20700">
    <property type="entry name" value="Mutator"/>
    <property type="match status" value="1"/>
</dbReference>
<reference evidence="2 3" key="1">
    <citation type="submission" date="2019-08" db="EMBL/GenBank/DDBJ databases">
        <title>Whole genome of Aphis craccivora.</title>
        <authorList>
            <person name="Voronova N.V."/>
            <person name="Shulinski R.S."/>
            <person name="Bandarenka Y.V."/>
            <person name="Zhorov D.G."/>
            <person name="Warner D."/>
        </authorList>
    </citation>
    <scope>NUCLEOTIDE SEQUENCE [LARGE SCALE GENOMIC DNA]</scope>
    <source>
        <strain evidence="2">180601</strain>
        <tissue evidence="2">Whole Body</tissue>
    </source>
</reference>
<evidence type="ECO:0000313" key="2">
    <source>
        <dbReference type="EMBL" id="KAF0712926.1"/>
    </source>
</evidence>
<dbReference type="Proteomes" id="UP000478052">
    <property type="component" value="Unassembled WGS sequence"/>
</dbReference>
<dbReference type="EMBL" id="VUJU01010806">
    <property type="protein sequence ID" value="KAF0712926.1"/>
    <property type="molecule type" value="Genomic_DNA"/>
</dbReference>
<organism evidence="2 3">
    <name type="scientific">Aphis craccivora</name>
    <name type="common">Cowpea aphid</name>
    <dbReference type="NCBI Taxonomy" id="307492"/>
    <lineage>
        <taxon>Eukaryota</taxon>
        <taxon>Metazoa</taxon>
        <taxon>Ecdysozoa</taxon>
        <taxon>Arthropoda</taxon>
        <taxon>Hexapoda</taxon>
        <taxon>Insecta</taxon>
        <taxon>Pterygota</taxon>
        <taxon>Neoptera</taxon>
        <taxon>Paraneoptera</taxon>
        <taxon>Hemiptera</taxon>
        <taxon>Sternorrhyncha</taxon>
        <taxon>Aphidomorpha</taxon>
        <taxon>Aphidoidea</taxon>
        <taxon>Aphididae</taxon>
        <taxon>Aphidini</taxon>
        <taxon>Aphis</taxon>
        <taxon>Aphis</taxon>
    </lineage>
</organism>
<dbReference type="AlphaFoldDB" id="A0A6G0VYV2"/>
<feature type="non-terminal residue" evidence="2">
    <location>
        <position position="1"/>
    </location>
</feature>
<evidence type="ECO:0000259" key="1">
    <source>
        <dbReference type="Pfam" id="PF20700"/>
    </source>
</evidence>
<accession>A0A6G0VYV2</accession>
<dbReference type="InterPro" id="IPR049012">
    <property type="entry name" value="Mutator_transp_dom"/>
</dbReference>
<proteinExistence type="predicted"/>
<comment type="caution">
    <text evidence="2">The sequence shown here is derived from an EMBL/GenBank/DDBJ whole genome shotgun (WGS) entry which is preliminary data.</text>
</comment>
<name>A0A6G0VYV2_APHCR</name>
<gene>
    <name evidence="2" type="ORF">FWK35_00031329</name>
</gene>
<evidence type="ECO:0000313" key="3">
    <source>
        <dbReference type="Proteomes" id="UP000478052"/>
    </source>
</evidence>
<protein>
    <submittedName>
        <fullName evidence="2">YqaJ domain-containing protein</fullName>
    </submittedName>
</protein>
<feature type="domain" description="Mutator-like transposase" evidence="1">
    <location>
        <begin position="47"/>
        <end position="235"/>
    </location>
</feature>
<sequence length="394" mass="44750">NSSTVAQSGPDSSIHNLAWEEIRIAGEEEKKLAVTVGDVDADDGISFCTATIIGYRTKKILFIGIRNRFCIVCSRAKTKNETLTNHNCFLNWKKSATCMEADGVAEGFLKSIELHGLKFNKLIGDGDSSVTKRLCEILPYGPNFLVEKIECRNHLLRNYIQKLTAMAKKTNYPIDLRNLVLNNLMRFRTAVVKAIRYHKNETTSINTKIMGLLKDLLNSSYRVLGQYSKCDTYFCNKKNLDEDIWVKHAETSGMMIEMNNIVNRLVINSSSLIVDRKRNNNIRRCELFPPPKKFSKSGPDEHYGFAEELPPDNLSLEDLEIKKMILLKTSNLGKICKMRSSTSCKKIVHGLLYGNINCKIKAVEYGRVIEPVAKEKYSLIFGSNTYNTCWFMRG</sequence>